<protein>
    <submittedName>
        <fullName evidence="1">Uncharacterized protein</fullName>
    </submittedName>
</protein>
<evidence type="ECO:0000313" key="1">
    <source>
        <dbReference type="EMBL" id="KAF0704639.1"/>
    </source>
</evidence>
<proteinExistence type="predicted"/>
<name>A0A6G0VPP0_APHCR</name>
<reference evidence="1 2" key="1">
    <citation type="submission" date="2019-08" db="EMBL/GenBank/DDBJ databases">
        <title>Whole genome of Aphis craccivora.</title>
        <authorList>
            <person name="Voronova N.V."/>
            <person name="Shulinski R.S."/>
            <person name="Bandarenka Y.V."/>
            <person name="Zhorov D.G."/>
            <person name="Warner D."/>
        </authorList>
    </citation>
    <scope>NUCLEOTIDE SEQUENCE [LARGE SCALE GENOMIC DNA]</scope>
    <source>
        <strain evidence="1">180601</strain>
        <tissue evidence="1">Whole Body</tissue>
    </source>
</reference>
<organism evidence="1 2">
    <name type="scientific">Aphis craccivora</name>
    <name type="common">Cowpea aphid</name>
    <dbReference type="NCBI Taxonomy" id="307492"/>
    <lineage>
        <taxon>Eukaryota</taxon>
        <taxon>Metazoa</taxon>
        <taxon>Ecdysozoa</taxon>
        <taxon>Arthropoda</taxon>
        <taxon>Hexapoda</taxon>
        <taxon>Insecta</taxon>
        <taxon>Pterygota</taxon>
        <taxon>Neoptera</taxon>
        <taxon>Paraneoptera</taxon>
        <taxon>Hemiptera</taxon>
        <taxon>Sternorrhyncha</taxon>
        <taxon>Aphidomorpha</taxon>
        <taxon>Aphidoidea</taxon>
        <taxon>Aphididae</taxon>
        <taxon>Aphidini</taxon>
        <taxon>Aphis</taxon>
        <taxon>Aphis</taxon>
    </lineage>
</organism>
<sequence>MVELHLGLKKVMVQLHLGKKQIVVELHLGSKKVFQPNYHTFEGVKHLLNTHFPSHLYRLRTDNDFNHRRG</sequence>
<comment type="caution">
    <text evidence="1">The sequence shown here is derived from an EMBL/GenBank/DDBJ whole genome shotgun (WGS) entry which is preliminary data.</text>
</comment>
<gene>
    <name evidence="1" type="ORF">FWK35_00034150</name>
</gene>
<evidence type="ECO:0000313" key="2">
    <source>
        <dbReference type="Proteomes" id="UP000478052"/>
    </source>
</evidence>
<dbReference type="AlphaFoldDB" id="A0A6G0VPP0"/>
<dbReference type="EMBL" id="VUJU01013504">
    <property type="protein sequence ID" value="KAF0704639.1"/>
    <property type="molecule type" value="Genomic_DNA"/>
</dbReference>
<accession>A0A6G0VPP0</accession>
<dbReference type="Proteomes" id="UP000478052">
    <property type="component" value="Unassembled WGS sequence"/>
</dbReference>
<keyword evidence="2" id="KW-1185">Reference proteome</keyword>